<keyword evidence="7" id="KW-1185">Reference proteome</keyword>
<feature type="transmembrane region" description="Helical" evidence="5">
    <location>
        <begin position="110"/>
        <end position="128"/>
    </location>
</feature>
<dbReference type="InterPro" id="IPR001129">
    <property type="entry name" value="Membr-assoc_MAPEG"/>
</dbReference>
<evidence type="ECO:0000313" key="7">
    <source>
        <dbReference type="Proteomes" id="UP000633219"/>
    </source>
</evidence>
<dbReference type="PANTHER" id="PTHR35371:SF1">
    <property type="entry name" value="BLR7753 PROTEIN"/>
    <property type="match status" value="1"/>
</dbReference>
<dbReference type="Gene3D" id="1.20.120.550">
    <property type="entry name" value="Membrane associated eicosanoid/glutathione metabolism-like domain"/>
    <property type="match status" value="1"/>
</dbReference>
<dbReference type="InterPro" id="IPR023352">
    <property type="entry name" value="MAPEG-like_dom_sf"/>
</dbReference>
<accession>A0A937CMA1</accession>
<dbReference type="SUPFAM" id="SSF161084">
    <property type="entry name" value="MAPEG domain-like"/>
    <property type="match status" value="1"/>
</dbReference>
<feature type="transmembrane region" description="Helical" evidence="5">
    <location>
        <begin position="7"/>
        <end position="28"/>
    </location>
</feature>
<dbReference type="Pfam" id="PF01124">
    <property type="entry name" value="MAPEG"/>
    <property type="match status" value="1"/>
</dbReference>
<dbReference type="GO" id="GO:0016020">
    <property type="term" value="C:membrane"/>
    <property type="evidence" value="ECO:0007669"/>
    <property type="project" value="UniProtKB-SubCell"/>
</dbReference>
<dbReference type="PANTHER" id="PTHR35371">
    <property type="entry name" value="INNER MEMBRANE PROTEIN"/>
    <property type="match status" value="1"/>
</dbReference>
<proteinExistence type="predicted"/>
<keyword evidence="3 5" id="KW-1133">Transmembrane helix</keyword>
<dbReference type="EMBL" id="JAEQNC010000011">
    <property type="protein sequence ID" value="MBL0374075.1"/>
    <property type="molecule type" value="Genomic_DNA"/>
</dbReference>
<evidence type="ECO:0000256" key="3">
    <source>
        <dbReference type="ARBA" id="ARBA00022989"/>
    </source>
</evidence>
<keyword evidence="2 5" id="KW-0812">Transmembrane</keyword>
<evidence type="ECO:0000256" key="4">
    <source>
        <dbReference type="ARBA" id="ARBA00023136"/>
    </source>
</evidence>
<name>A0A937CMA1_9HYPH</name>
<keyword evidence="4 5" id="KW-0472">Membrane</keyword>
<dbReference type="RefSeq" id="WP_201661727.1">
    <property type="nucleotide sequence ID" value="NZ_JAEQNC010000011.1"/>
</dbReference>
<evidence type="ECO:0000256" key="2">
    <source>
        <dbReference type="ARBA" id="ARBA00022692"/>
    </source>
</evidence>
<protein>
    <submittedName>
        <fullName evidence="6">MAPEG family protein</fullName>
    </submittedName>
</protein>
<feature type="transmembrane region" description="Helical" evidence="5">
    <location>
        <begin position="81"/>
        <end position="103"/>
    </location>
</feature>
<sequence length="129" mass="14204">MSTELLCLVWSTVLGGIYICTQVATLYAERGVRNYDPNRDKQHASGLYTGRGERAVRNFLETYPFFVALVLATEMSSSGDVYTTLGAIVYLVARVIYLPFYIGGLGPLRSIAWAIAMAGLAIMFFGVLF</sequence>
<organism evidence="6 7">
    <name type="scientific">Rhizobium setariae</name>
    <dbReference type="NCBI Taxonomy" id="2801340"/>
    <lineage>
        <taxon>Bacteria</taxon>
        <taxon>Pseudomonadati</taxon>
        <taxon>Pseudomonadota</taxon>
        <taxon>Alphaproteobacteria</taxon>
        <taxon>Hyphomicrobiales</taxon>
        <taxon>Rhizobiaceae</taxon>
        <taxon>Rhizobium/Agrobacterium group</taxon>
        <taxon>Rhizobium</taxon>
    </lineage>
</organism>
<comment type="caution">
    <text evidence="6">The sequence shown here is derived from an EMBL/GenBank/DDBJ whole genome shotgun (WGS) entry which is preliminary data.</text>
</comment>
<comment type="subcellular location">
    <subcellularLocation>
        <location evidence="1">Membrane</location>
    </subcellularLocation>
</comment>
<evidence type="ECO:0000256" key="1">
    <source>
        <dbReference type="ARBA" id="ARBA00004370"/>
    </source>
</evidence>
<dbReference type="AlphaFoldDB" id="A0A937CMA1"/>
<dbReference type="Proteomes" id="UP000633219">
    <property type="component" value="Unassembled WGS sequence"/>
</dbReference>
<evidence type="ECO:0000256" key="5">
    <source>
        <dbReference type="SAM" id="Phobius"/>
    </source>
</evidence>
<reference evidence="6" key="1">
    <citation type="submission" date="2021-01" db="EMBL/GenBank/DDBJ databases">
        <title>Rhizobium sp. strain KVB221 16S ribosomal RNA gene Genome sequencing and assembly.</title>
        <authorList>
            <person name="Kang M."/>
        </authorList>
    </citation>
    <scope>NUCLEOTIDE SEQUENCE</scope>
    <source>
        <strain evidence="6">KVB221</strain>
    </source>
</reference>
<evidence type="ECO:0000313" key="6">
    <source>
        <dbReference type="EMBL" id="MBL0374075.1"/>
    </source>
</evidence>
<gene>
    <name evidence="6" type="ORF">JJB09_18800</name>
</gene>